<dbReference type="CDD" id="cd01949">
    <property type="entry name" value="GGDEF"/>
    <property type="match status" value="1"/>
</dbReference>
<dbReference type="InterPro" id="IPR000160">
    <property type="entry name" value="GGDEF_dom"/>
</dbReference>
<dbReference type="GO" id="GO:0052621">
    <property type="term" value="F:diguanylate cyclase activity"/>
    <property type="evidence" value="ECO:0007669"/>
    <property type="project" value="UniProtKB-EC"/>
</dbReference>
<dbReference type="EC" id="2.7.7.65" evidence="3"/>
<dbReference type="EMBL" id="PDLK01000002">
    <property type="protein sequence ID" value="PHH03810.1"/>
    <property type="molecule type" value="Genomic_DNA"/>
</dbReference>
<dbReference type="Pfam" id="PF00990">
    <property type="entry name" value="GGDEF"/>
    <property type="match status" value="1"/>
</dbReference>
<dbReference type="InterPro" id="IPR043128">
    <property type="entry name" value="Rev_trsase/Diguanyl_cyclase"/>
</dbReference>
<dbReference type="SMART" id="SM00267">
    <property type="entry name" value="GGDEF"/>
    <property type="match status" value="1"/>
</dbReference>
<evidence type="ECO:0000256" key="3">
    <source>
        <dbReference type="ARBA" id="ARBA00012528"/>
    </source>
</evidence>
<dbReference type="EMBL" id="LR590464">
    <property type="protein sequence ID" value="VTP66934.1"/>
    <property type="molecule type" value="Genomic_DNA"/>
</dbReference>
<dbReference type="Proteomes" id="UP000222768">
    <property type="component" value="Unassembled WGS sequence"/>
</dbReference>
<dbReference type="InterPro" id="IPR003018">
    <property type="entry name" value="GAF"/>
</dbReference>
<dbReference type="PANTHER" id="PTHR45138:SF9">
    <property type="entry name" value="DIGUANYLATE CYCLASE DGCM-RELATED"/>
    <property type="match status" value="1"/>
</dbReference>
<dbReference type="GO" id="GO:0005886">
    <property type="term" value="C:plasma membrane"/>
    <property type="evidence" value="ECO:0007669"/>
    <property type="project" value="TreeGrafter"/>
</dbReference>
<dbReference type="Proteomes" id="UP000310719">
    <property type="component" value="Chromosome"/>
</dbReference>
<proteinExistence type="predicted"/>
<reference evidence="7" key="1">
    <citation type="submission" date="2017-09" db="EMBL/GenBank/DDBJ databases">
        <title>FDA dAtabase for Regulatory Grade micrObial Sequences (FDA-ARGOS): Supporting development and validation of Infectious Disease Dx tests.</title>
        <authorList>
            <person name="Minogue T."/>
            <person name="Wolcott M."/>
            <person name="Wasieloski L."/>
            <person name="Aguilar W."/>
            <person name="Moore D."/>
            <person name="Tallon L.J."/>
            <person name="Sadzewicz L."/>
            <person name="Ott S."/>
            <person name="Zhao X."/>
            <person name="Nagaraj S."/>
            <person name="Vavikolanu K."/>
            <person name="Aluvathingal J."/>
            <person name="Nadendla S."/>
            <person name="Sichtig H."/>
        </authorList>
    </citation>
    <scope>NUCLEOTIDE SEQUENCE</scope>
    <source>
        <strain evidence="7">FDAARGOS_404</strain>
    </source>
</reference>
<dbReference type="NCBIfam" id="TIGR00254">
    <property type="entry name" value="GGDEF"/>
    <property type="match status" value="1"/>
</dbReference>
<dbReference type="SUPFAM" id="SSF55781">
    <property type="entry name" value="GAF domain-like"/>
    <property type="match status" value="1"/>
</dbReference>
<dbReference type="GO" id="GO:0043709">
    <property type="term" value="P:cell adhesion involved in single-species biofilm formation"/>
    <property type="evidence" value="ECO:0007669"/>
    <property type="project" value="TreeGrafter"/>
</dbReference>
<comment type="catalytic activity">
    <reaction evidence="5">
        <text>2 GTP = 3',3'-c-di-GMP + 2 diphosphate</text>
        <dbReference type="Rhea" id="RHEA:24898"/>
        <dbReference type="ChEBI" id="CHEBI:33019"/>
        <dbReference type="ChEBI" id="CHEBI:37565"/>
        <dbReference type="ChEBI" id="CHEBI:58805"/>
        <dbReference type="EC" id="2.7.7.65"/>
    </reaction>
</comment>
<dbReference type="Pfam" id="PF13185">
    <property type="entry name" value="GAF_2"/>
    <property type="match status" value="1"/>
</dbReference>
<dbReference type="STRING" id="83655.APT61_13480"/>
<sequence>MSDIILARVSETLSTEQSLESLVRQLLEMLEVVTDMESTYLTKIDINARLQHILYARNSKKMEIPEGLSVPWGETLCKRAIDSNCFFSNNVAEHWDDCDAVHALGITTYMSIPIHLTDGTLYGTLCAASSSKHQLSERGEHVLKLFAGLIAQYIEKESLVRQLREANAALIAYSYTDALTGLPNRRAIFENLTTLFSLARHLNRNAIIAYIDLDDFKLINDRFGHEAGDRFLVEVGKRLNDGRGDDDIVGRLGGDEFLVACLSQDRESAEQTSLTLVRTQLSAQIAGEYWLGDLHLVYPGASLGVIEVDPAEIDADSALRAADAAMYSDKKGKLKTPFLNID</sequence>
<dbReference type="InterPro" id="IPR029016">
    <property type="entry name" value="GAF-like_dom_sf"/>
</dbReference>
<evidence type="ECO:0000313" key="9">
    <source>
        <dbReference type="Proteomes" id="UP000222768"/>
    </source>
</evidence>
<dbReference type="GO" id="GO:1902201">
    <property type="term" value="P:negative regulation of bacterial-type flagellum-dependent cell motility"/>
    <property type="evidence" value="ECO:0007669"/>
    <property type="project" value="TreeGrafter"/>
</dbReference>
<dbReference type="PANTHER" id="PTHR45138">
    <property type="entry name" value="REGULATORY COMPONENTS OF SENSORY TRANSDUCTION SYSTEM"/>
    <property type="match status" value="1"/>
</dbReference>
<protein>
    <recommendedName>
        <fullName evidence="3">diguanylate cyclase</fullName>
        <ecNumber evidence="3">2.7.7.65</ecNumber>
    </recommendedName>
</protein>
<evidence type="ECO:0000259" key="6">
    <source>
        <dbReference type="PROSITE" id="PS50887"/>
    </source>
</evidence>
<keyword evidence="4" id="KW-0547">Nucleotide-binding</keyword>
<feature type="domain" description="GGDEF" evidence="6">
    <location>
        <begin position="204"/>
        <end position="341"/>
    </location>
</feature>
<dbReference type="GO" id="GO:0005525">
    <property type="term" value="F:GTP binding"/>
    <property type="evidence" value="ECO:0007669"/>
    <property type="project" value="UniProtKB-KW"/>
</dbReference>
<organism evidence="8 10">
    <name type="scientific">Leclercia adecarboxylata</name>
    <dbReference type="NCBI Taxonomy" id="83655"/>
    <lineage>
        <taxon>Bacteria</taxon>
        <taxon>Pseudomonadati</taxon>
        <taxon>Pseudomonadota</taxon>
        <taxon>Gammaproteobacteria</taxon>
        <taxon>Enterobacterales</taxon>
        <taxon>Enterobacteriaceae</taxon>
        <taxon>Leclercia</taxon>
    </lineage>
</organism>
<dbReference type="Gene3D" id="3.30.450.40">
    <property type="match status" value="1"/>
</dbReference>
<keyword evidence="8" id="KW-0548">Nucleotidyltransferase</keyword>
<evidence type="ECO:0000256" key="1">
    <source>
        <dbReference type="ARBA" id="ARBA00001946"/>
    </source>
</evidence>
<keyword evidence="8" id="KW-0808">Transferase</keyword>
<dbReference type="InterPro" id="IPR050469">
    <property type="entry name" value="Diguanylate_Cyclase"/>
</dbReference>
<evidence type="ECO:0000256" key="4">
    <source>
        <dbReference type="ARBA" id="ARBA00023134"/>
    </source>
</evidence>
<reference evidence="8 10" key="3">
    <citation type="submission" date="2019-05" db="EMBL/GenBank/DDBJ databases">
        <authorList>
            <consortium name="Pathogen Informatics"/>
        </authorList>
    </citation>
    <scope>NUCLEOTIDE SEQUENCE [LARGE SCALE GENOMIC DNA]</scope>
    <source>
        <strain evidence="8 10">NCTC13032</strain>
    </source>
</reference>
<dbReference type="RefSeq" id="WP_032617671.1">
    <property type="nucleotide sequence ID" value="NZ_CP083630.1"/>
</dbReference>
<gene>
    <name evidence="8" type="primary">yeaP_1</name>
    <name evidence="7" type="ORF">CRX53_07400</name>
    <name evidence="8" type="ORF">NCTC13032_02789</name>
</gene>
<comment type="cofactor">
    <cofactor evidence="1">
        <name>Mg(2+)</name>
        <dbReference type="ChEBI" id="CHEBI:18420"/>
    </cofactor>
</comment>
<evidence type="ECO:0000313" key="10">
    <source>
        <dbReference type="Proteomes" id="UP000310719"/>
    </source>
</evidence>
<evidence type="ECO:0000313" key="8">
    <source>
        <dbReference type="EMBL" id="VTP66934.1"/>
    </source>
</evidence>
<dbReference type="SUPFAM" id="SSF55073">
    <property type="entry name" value="Nucleotide cyclase"/>
    <property type="match status" value="1"/>
</dbReference>
<dbReference type="Gene3D" id="3.30.70.270">
    <property type="match status" value="1"/>
</dbReference>
<evidence type="ECO:0000256" key="5">
    <source>
        <dbReference type="ARBA" id="ARBA00034247"/>
    </source>
</evidence>
<reference evidence="9" key="2">
    <citation type="submission" date="2017-09" db="EMBL/GenBank/DDBJ databases">
        <title>FDA dAtabase for Regulatory Grade micrObial Sequences (FDA-ARGOS): Supporting development and validation of Infectious Disease Dx tests.</title>
        <authorList>
            <person name="Minogue T."/>
            <person name="Wolcott M."/>
            <person name="Wasieloski L."/>
            <person name="Aguilar W."/>
            <person name="Moore D."/>
            <person name="Tallon L."/>
            <person name="Sadzewicz L."/>
            <person name="Ott S."/>
            <person name="Zhao X."/>
            <person name="Nagaraj S."/>
            <person name="Vavikolanu K."/>
            <person name="Aluvathingal J."/>
            <person name="Nadendla S."/>
            <person name="Sichtig H."/>
        </authorList>
    </citation>
    <scope>NUCLEOTIDE SEQUENCE [LARGE SCALE GENOMIC DNA]</scope>
    <source>
        <strain evidence="9">FDAARGOS_404</strain>
    </source>
</reference>
<dbReference type="InterPro" id="IPR029787">
    <property type="entry name" value="Nucleotide_cyclase"/>
</dbReference>
<evidence type="ECO:0000313" key="7">
    <source>
        <dbReference type="EMBL" id="PHH03810.1"/>
    </source>
</evidence>
<comment type="pathway">
    <text evidence="2">Purine metabolism; 3',5'-cyclic di-GMP biosynthesis.</text>
</comment>
<keyword evidence="4" id="KW-0342">GTP-binding</keyword>
<name>A0A4U9HRP3_9ENTR</name>
<dbReference type="AlphaFoldDB" id="A0A4U9HRP3"/>
<dbReference type="PROSITE" id="PS50887">
    <property type="entry name" value="GGDEF"/>
    <property type="match status" value="1"/>
</dbReference>
<dbReference type="SMART" id="SM00065">
    <property type="entry name" value="GAF"/>
    <property type="match status" value="1"/>
</dbReference>
<evidence type="ECO:0000256" key="2">
    <source>
        <dbReference type="ARBA" id="ARBA00004665"/>
    </source>
</evidence>
<accession>A0A4U9HRP3</accession>